<dbReference type="AlphaFoldDB" id="A0A564W7K2"/>
<comment type="similarity">
    <text evidence="1">Belongs to the LytR/CpsA/Psr (LCP) family.</text>
</comment>
<organism evidence="4 5">
    <name type="scientific">Blautia luti</name>
    <dbReference type="NCBI Taxonomy" id="89014"/>
    <lineage>
        <taxon>Bacteria</taxon>
        <taxon>Bacillati</taxon>
        <taxon>Bacillota</taxon>
        <taxon>Clostridia</taxon>
        <taxon>Lachnospirales</taxon>
        <taxon>Lachnospiraceae</taxon>
        <taxon>Blautia</taxon>
    </lineage>
</organism>
<reference evidence="4 5" key="1">
    <citation type="submission" date="2019-07" db="EMBL/GenBank/DDBJ databases">
        <authorList>
            <person name="Hibberd C M."/>
            <person name="Gehrig L. J."/>
            <person name="Chang H.-W."/>
            <person name="Venkatesh S."/>
        </authorList>
    </citation>
    <scope>NUCLEOTIDE SEQUENCE [LARGE SCALE GENOMIC DNA]</scope>
    <source>
        <strain evidence="4">Blautia_luti_SSTS_Bg7063</strain>
    </source>
</reference>
<name>A0A564W7K2_9FIRM</name>
<keyword evidence="2" id="KW-1133">Transmembrane helix</keyword>
<evidence type="ECO:0000256" key="1">
    <source>
        <dbReference type="ARBA" id="ARBA00006068"/>
    </source>
</evidence>
<dbReference type="Proteomes" id="UP000408482">
    <property type="component" value="Unassembled WGS sequence"/>
</dbReference>
<protein>
    <submittedName>
        <fullName evidence="4">Transcriptional regulator YvhJ</fullName>
    </submittedName>
</protein>
<keyword evidence="2" id="KW-0812">Transmembrane</keyword>
<dbReference type="PANTHER" id="PTHR33392">
    <property type="entry name" value="POLYISOPRENYL-TEICHOIC ACID--PEPTIDOGLYCAN TEICHOIC ACID TRANSFERASE TAGU"/>
    <property type="match status" value="1"/>
</dbReference>
<dbReference type="EMBL" id="CABHNW010000173">
    <property type="protein sequence ID" value="VUX40825.1"/>
    <property type="molecule type" value="Genomic_DNA"/>
</dbReference>
<evidence type="ECO:0000256" key="2">
    <source>
        <dbReference type="SAM" id="Phobius"/>
    </source>
</evidence>
<dbReference type="InterPro" id="IPR004474">
    <property type="entry name" value="LytR_CpsA_psr"/>
</dbReference>
<evidence type="ECO:0000313" key="5">
    <source>
        <dbReference type="Proteomes" id="UP000408482"/>
    </source>
</evidence>
<sequence length="357" mass="41003">MARNVIQKAVQNVERRSRHHQGRRRKPCRNQVVVSILVCVCILAVAGIFIYKEMQSQKAMQISAGNSHNVGSGFRNITYNGEKYEYNNRITTILYAGVDSDGKMEATSQYGDKARADSVNLVVMDEKKKKMTIVSINRDTMTQIRRYSMSGNDQGLYTTHLGYAYTYGDGGDVSCESLCEAVSLLFGEIPVNRYIVTNQDSMPYINNLVDGVTVTVPNNDLSDQYPEFYEGNQVTLDDSNIRDFLQHRDTDTEFSNEGRIERQKVYMSAYVDKIKSLDESKLEDIWNSLDSMKDYLQTNITRNQYLKFIKLIRKVDFSDEDIIQLSGSDKEGEIHDEFYPDETELKKLIIQLFYEKV</sequence>
<dbReference type="InterPro" id="IPR050922">
    <property type="entry name" value="LytR/CpsA/Psr_CW_biosynth"/>
</dbReference>
<evidence type="ECO:0000259" key="3">
    <source>
        <dbReference type="Pfam" id="PF03816"/>
    </source>
</evidence>
<evidence type="ECO:0000313" key="4">
    <source>
        <dbReference type="EMBL" id="VUX40825.1"/>
    </source>
</evidence>
<proteinExistence type="inferred from homology"/>
<feature type="domain" description="Cell envelope-related transcriptional attenuator" evidence="3">
    <location>
        <begin position="115"/>
        <end position="275"/>
    </location>
</feature>
<gene>
    <name evidence="4" type="primary">yvhJ</name>
    <name evidence="4" type="ORF">RSSSTS7063_01436</name>
</gene>
<dbReference type="Gene3D" id="3.40.630.190">
    <property type="entry name" value="LCP protein"/>
    <property type="match status" value="1"/>
</dbReference>
<dbReference type="PANTHER" id="PTHR33392:SF6">
    <property type="entry name" value="POLYISOPRENYL-TEICHOIC ACID--PEPTIDOGLYCAN TEICHOIC ACID TRANSFERASE TAGU"/>
    <property type="match status" value="1"/>
</dbReference>
<accession>A0A564W7K2</accession>
<keyword evidence="5" id="KW-1185">Reference proteome</keyword>
<keyword evidence="2" id="KW-0472">Membrane</keyword>
<dbReference type="Pfam" id="PF03816">
    <property type="entry name" value="LytR_cpsA_psr"/>
    <property type="match status" value="1"/>
</dbReference>
<feature type="transmembrane region" description="Helical" evidence="2">
    <location>
        <begin position="32"/>
        <end position="51"/>
    </location>
</feature>